<reference evidence="4 5" key="1">
    <citation type="journal article" date="2007" name="Nature">
        <title>Evolution of genes and genomes on the Drosophila phylogeny.</title>
        <authorList>
            <consortium name="Drosophila 12 Genomes Consortium"/>
            <person name="Clark A.G."/>
            <person name="Eisen M.B."/>
            <person name="Smith D.R."/>
            <person name="Bergman C.M."/>
            <person name="Oliver B."/>
            <person name="Markow T.A."/>
            <person name="Kaufman T.C."/>
            <person name="Kellis M."/>
            <person name="Gelbart W."/>
            <person name="Iyer V.N."/>
            <person name="Pollard D.A."/>
            <person name="Sackton T.B."/>
            <person name="Larracuente A.M."/>
            <person name="Singh N.D."/>
            <person name="Abad J.P."/>
            <person name="Abt D.N."/>
            <person name="Adryan B."/>
            <person name="Aguade M."/>
            <person name="Akashi H."/>
            <person name="Anderson W.W."/>
            <person name="Aquadro C.F."/>
            <person name="Ardell D.H."/>
            <person name="Arguello R."/>
            <person name="Artieri C.G."/>
            <person name="Barbash D.A."/>
            <person name="Barker D."/>
            <person name="Barsanti P."/>
            <person name="Batterham P."/>
            <person name="Batzoglou S."/>
            <person name="Begun D."/>
            <person name="Bhutkar A."/>
            <person name="Blanco E."/>
            <person name="Bosak S.A."/>
            <person name="Bradley R.K."/>
            <person name="Brand A.D."/>
            <person name="Brent M.R."/>
            <person name="Brooks A.N."/>
            <person name="Brown R.H."/>
            <person name="Butlin R.K."/>
            <person name="Caggese C."/>
            <person name="Calvi B.R."/>
            <person name="Bernardo de Carvalho A."/>
            <person name="Caspi A."/>
            <person name="Castrezana S."/>
            <person name="Celniker S.E."/>
            <person name="Chang J.L."/>
            <person name="Chapple C."/>
            <person name="Chatterji S."/>
            <person name="Chinwalla A."/>
            <person name="Civetta A."/>
            <person name="Clifton S.W."/>
            <person name="Comeron J.M."/>
            <person name="Costello J.C."/>
            <person name="Coyne J.A."/>
            <person name="Daub J."/>
            <person name="David R.G."/>
            <person name="Delcher A.L."/>
            <person name="Delehaunty K."/>
            <person name="Do C.B."/>
            <person name="Ebling H."/>
            <person name="Edwards K."/>
            <person name="Eickbush T."/>
            <person name="Evans J.D."/>
            <person name="Filipski A."/>
            <person name="Findeiss S."/>
            <person name="Freyhult E."/>
            <person name="Fulton L."/>
            <person name="Fulton R."/>
            <person name="Garcia A.C."/>
            <person name="Gardiner A."/>
            <person name="Garfield D.A."/>
            <person name="Garvin B.E."/>
            <person name="Gibson G."/>
            <person name="Gilbert D."/>
            <person name="Gnerre S."/>
            <person name="Godfrey J."/>
            <person name="Good R."/>
            <person name="Gotea V."/>
            <person name="Gravely B."/>
            <person name="Greenberg A.J."/>
            <person name="Griffiths-Jones S."/>
            <person name="Gross S."/>
            <person name="Guigo R."/>
            <person name="Gustafson E.A."/>
            <person name="Haerty W."/>
            <person name="Hahn M.W."/>
            <person name="Halligan D.L."/>
            <person name="Halpern A.L."/>
            <person name="Halter G.M."/>
            <person name="Han M.V."/>
            <person name="Heger A."/>
            <person name="Hillier L."/>
            <person name="Hinrichs A.S."/>
            <person name="Holmes I."/>
            <person name="Hoskins R.A."/>
            <person name="Hubisz M.J."/>
            <person name="Hultmark D."/>
            <person name="Huntley M.A."/>
            <person name="Jaffe D.B."/>
            <person name="Jagadeeshan S."/>
            <person name="Jeck W.R."/>
            <person name="Johnson J."/>
            <person name="Jones C.D."/>
            <person name="Jordan W.C."/>
            <person name="Karpen G.H."/>
            <person name="Kataoka E."/>
            <person name="Keightley P.D."/>
            <person name="Kheradpour P."/>
            <person name="Kirkness E.F."/>
            <person name="Koerich L.B."/>
            <person name="Kristiansen K."/>
            <person name="Kudrna D."/>
            <person name="Kulathinal R.J."/>
            <person name="Kumar S."/>
            <person name="Kwok R."/>
            <person name="Lander E."/>
            <person name="Langley C.H."/>
            <person name="Lapoint R."/>
            <person name="Lazzaro B.P."/>
            <person name="Lee S.J."/>
            <person name="Levesque L."/>
            <person name="Li R."/>
            <person name="Lin C.F."/>
            <person name="Lin M.F."/>
            <person name="Lindblad-Toh K."/>
            <person name="Llopart A."/>
            <person name="Long M."/>
            <person name="Low L."/>
            <person name="Lozovsky E."/>
            <person name="Lu J."/>
            <person name="Luo M."/>
            <person name="Machado C.A."/>
            <person name="Makalowski W."/>
            <person name="Marzo M."/>
            <person name="Matsuda M."/>
            <person name="Matzkin L."/>
            <person name="McAllister B."/>
            <person name="McBride C.S."/>
            <person name="McKernan B."/>
            <person name="McKernan K."/>
            <person name="Mendez-Lago M."/>
            <person name="Minx P."/>
            <person name="Mollenhauer M.U."/>
            <person name="Montooth K."/>
            <person name="Mount S.M."/>
            <person name="Mu X."/>
            <person name="Myers E."/>
            <person name="Negre B."/>
            <person name="Newfeld S."/>
            <person name="Nielsen R."/>
            <person name="Noor M.A."/>
            <person name="O'Grady P."/>
            <person name="Pachter L."/>
            <person name="Papaceit M."/>
            <person name="Parisi M.J."/>
            <person name="Parisi M."/>
            <person name="Parts L."/>
            <person name="Pedersen J.S."/>
            <person name="Pesole G."/>
            <person name="Phillippy A.M."/>
            <person name="Ponting C.P."/>
            <person name="Pop M."/>
            <person name="Porcelli D."/>
            <person name="Powell J.R."/>
            <person name="Prohaska S."/>
            <person name="Pruitt K."/>
            <person name="Puig M."/>
            <person name="Quesneville H."/>
            <person name="Ram K.R."/>
            <person name="Rand D."/>
            <person name="Rasmussen M.D."/>
            <person name="Reed L.K."/>
            <person name="Reenan R."/>
            <person name="Reily A."/>
            <person name="Remington K.A."/>
            <person name="Rieger T.T."/>
            <person name="Ritchie M.G."/>
            <person name="Robin C."/>
            <person name="Rogers Y.H."/>
            <person name="Rohde C."/>
            <person name="Rozas J."/>
            <person name="Rubenfield M.J."/>
            <person name="Ruiz A."/>
            <person name="Russo S."/>
            <person name="Salzberg S.L."/>
            <person name="Sanchez-Gracia A."/>
            <person name="Saranga D.J."/>
            <person name="Sato H."/>
            <person name="Schaeffer S.W."/>
            <person name="Schatz M.C."/>
            <person name="Schlenke T."/>
            <person name="Schwartz R."/>
            <person name="Segarra C."/>
            <person name="Singh R.S."/>
            <person name="Sirot L."/>
            <person name="Sirota M."/>
            <person name="Sisneros N.B."/>
            <person name="Smith C.D."/>
            <person name="Smith T.F."/>
            <person name="Spieth J."/>
            <person name="Stage D.E."/>
            <person name="Stark A."/>
            <person name="Stephan W."/>
            <person name="Strausberg R.L."/>
            <person name="Strempel S."/>
            <person name="Sturgill D."/>
            <person name="Sutton G."/>
            <person name="Sutton G.G."/>
            <person name="Tao W."/>
            <person name="Teichmann S."/>
            <person name="Tobari Y.N."/>
            <person name="Tomimura Y."/>
            <person name="Tsolas J.M."/>
            <person name="Valente V.L."/>
            <person name="Venter E."/>
            <person name="Venter J.C."/>
            <person name="Vicario S."/>
            <person name="Vieira F.G."/>
            <person name="Vilella A.J."/>
            <person name="Villasante A."/>
            <person name="Walenz B."/>
            <person name="Wang J."/>
            <person name="Wasserman M."/>
            <person name="Watts T."/>
            <person name="Wilson D."/>
            <person name="Wilson R.K."/>
            <person name="Wing R.A."/>
            <person name="Wolfner M.F."/>
            <person name="Wong A."/>
            <person name="Wong G.K."/>
            <person name="Wu C.I."/>
            <person name="Wu G."/>
            <person name="Yamamoto D."/>
            <person name="Yang H.P."/>
            <person name="Yang S.P."/>
            <person name="Yorke J.A."/>
            <person name="Yoshida K."/>
            <person name="Zdobnov E."/>
            <person name="Zhang P."/>
            <person name="Zhang Y."/>
            <person name="Zimin A.V."/>
            <person name="Baldwin J."/>
            <person name="Abdouelleil A."/>
            <person name="Abdulkadir J."/>
            <person name="Abebe A."/>
            <person name="Abera B."/>
            <person name="Abreu J."/>
            <person name="Acer S.C."/>
            <person name="Aftuck L."/>
            <person name="Alexander A."/>
            <person name="An P."/>
            <person name="Anderson E."/>
            <person name="Anderson S."/>
            <person name="Arachi H."/>
            <person name="Azer M."/>
            <person name="Bachantsang P."/>
            <person name="Barry A."/>
            <person name="Bayul T."/>
            <person name="Berlin A."/>
            <person name="Bessette D."/>
            <person name="Bloom T."/>
            <person name="Blye J."/>
            <person name="Boguslavskiy L."/>
            <person name="Bonnet C."/>
            <person name="Boukhgalter B."/>
            <person name="Bourzgui I."/>
            <person name="Brown A."/>
            <person name="Cahill P."/>
            <person name="Channer S."/>
            <person name="Cheshatsang Y."/>
            <person name="Chuda L."/>
            <person name="Citroen M."/>
            <person name="Collymore A."/>
            <person name="Cooke P."/>
            <person name="Costello M."/>
            <person name="D'Aco K."/>
            <person name="Daza R."/>
            <person name="De Haan G."/>
            <person name="DeGray S."/>
            <person name="DeMaso C."/>
            <person name="Dhargay N."/>
            <person name="Dooley K."/>
            <person name="Dooley E."/>
            <person name="Doricent M."/>
            <person name="Dorje P."/>
            <person name="Dorjee K."/>
            <person name="Dupes A."/>
            <person name="Elong R."/>
            <person name="Falk J."/>
            <person name="Farina A."/>
            <person name="Faro S."/>
            <person name="Ferguson D."/>
            <person name="Fisher S."/>
            <person name="Foley C.D."/>
            <person name="Franke A."/>
            <person name="Friedrich D."/>
            <person name="Gadbois L."/>
            <person name="Gearin G."/>
            <person name="Gearin C.R."/>
            <person name="Giannoukos G."/>
            <person name="Goode T."/>
            <person name="Graham J."/>
            <person name="Grandbois E."/>
            <person name="Grewal S."/>
            <person name="Gyaltsen K."/>
            <person name="Hafez N."/>
            <person name="Hagos B."/>
            <person name="Hall J."/>
            <person name="Henson C."/>
            <person name="Hollinger A."/>
            <person name="Honan T."/>
            <person name="Huard M.D."/>
            <person name="Hughes L."/>
            <person name="Hurhula B."/>
            <person name="Husby M.E."/>
            <person name="Kamat A."/>
            <person name="Kanga B."/>
            <person name="Kashin S."/>
            <person name="Khazanovich D."/>
            <person name="Kisner P."/>
            <person name="Lance K."/>
            <person name="Lara M."/>
            <person name="Lee W."/>
            <person name="Lennon N."/>
            <person name="Letendre F."/>
            <person name="LeVine R."/>
            <person name="Lipovsky A."/>
            <person name="Liu X."/>
            <person name="Liu J."/>
            <person name="Liu S."/>
            <person name="Lokyitsang T."/>
            <person name="Lokyitsang Y."/>
            <person name="Lubonja R."/>
            <person name="Lui A."/>
            <person name="MacDonald P."/>
            <person name="Magnisalis V."/>
            <person name="Maru K."/>
            <person name="Matthews C."/>
            <person name="McCusker W."/>
            <person name="McDonough S."/>
            <person name="Mehta T."/>
            <person name="Meldrim J."/>
            <person name="Meneus L."/>
            <person name="Mihai O."/>
            <person name="Mihalev A."/>
            <person name="Mihova T."/>
            <person name="Mittelman R."/>
            <person name="Mlenga V."/>
            <person name="Montmayeur A."/>
            <person name="Mulrain L."/>
            <person name="Navidi A."/>
            <person name="Naylor J."/>
            <person name="Negash T."/>
            <person name="Nguyen T."/>
            <person name="Nguyen N."/>
            <person name="Nicol R."/>
            <person name="Norbu C."/>
            <person name="Norbu N."/>
            <person name="Novod N."/>
            <person name="O'Neill B."/>
            <person name="Osman S."/>
            <person name="Markiewicz E."/>
            <person name="Oyono O.L."/>
            <person name="Patti C."/>
            <person name="Phunkhang P."/>
            <person name="Pierre F."/>
            <person name="Priest M."/>
            <person name="Raghuraman S."/>
            <person name="Rege F."/>
            <person name="Reyes R."/>
            <person name="Rise C."/>
            <person name="Rogov P."/>
            <person name="Ross K."/>
            <person name="Ryan E."/>
            <person name="Settipalli S."/>
            <person name="Shea T."/>
            <person name="Sherpa N."/>
            <person name="Shi L."/>
            <person name="Shih D."/>
            <person name="Sparrow T."/>
            <person name="Spaulding J."/>
            <person name="Stalker J."/>
            <person name="Stange-Thomann N."/>
            <person name="Stavropoulos S."/>
            <person name="Stone C."/>
            <person name="Strader C."/>
            <person name="Tesfaye S."/>
            <person name="Thomson T."/>
            <person name="Thoulutsang Y."/>
            <person name="Thoulutsang D."/>
            <person name="Topham K."/>
            <person name="Topping I."/>
            <person name="Tsamla T."/>
            <person name="Vassiliev H."/>
            <person name="Vo A."/>
            <person name="Wangchuk T."/>
            <person name="Wangdi T."/>
            <person name="Weiand M."/>
            <person name="Wilkinson J."/>
            <person name="Wilson A."/>
            <person name="Yadav S."/>
            <person name="Young G."/>
            <person name="Yu Q."/>
            <person name="Zembek L."/>
            <person name="Zhong D."/>
            <person name="Zimmer A."/>
            <person name="Zwirko Z."/>
            <person name="Jaffe D.B."/>
            <person name="Alvarez P."/>
            <person name="Brockman W."/>
            <person name="Butler J."/>
            <person name="Chin C."/>
            <person name="Gnerre S."/>
            <person name="Grabherr M."/>
            <person name="Kleber M."/>
            <person name="Mauceli E."/>
            <person name="MacCallum I."/>
        </authorList>
    </citation>
    <scope>NUCLEOTIDE SEQUENCE [LARGE SCALE GENOMIC DNA]</scope>
    <source>
        <strain evidence="5">Tucson 15010-1051.87</strain>
    </source>
</reference>
<feature type="compositionally biased region" description="Basic and acidic residues" evidence="2">
    <location>
        <begin position="802"/>
        <end position="855"/>
    </location>
</feature>
<organism evidence="4 5">
    <name type="scientific">Drosophila virilis</name>
    <name type="common">Fruit fly</name>
    <dbReference type="NCBI Taxonomy" id="7244"/>
    <lineage>
        <taxon>Eukaryota</taxon>
        <taxon>Metazoa</taxon>
        <taxon>Ecdysozoa</taxon>
        <taxon>Arthropoda</taxon>
        <taxon>Hexapoda</taxon>
        <taxon>Insecta</taxon>
        <taxon>Pterygota</taxon>
        <taxon>Neoptera</taxon>
        <taxon>Endopterygota</taxon>
        <taxon>Diptera</taxon>
        <taxon>Brachycera</taxon>
        <taxon>Muscomorpha</taxon>
        <taxon>Ephydroidea</taxon>
        <taxon>Drosophilidae</taxon>
        <taxon>Drosophila</taxon>
    </lineage>
</organism>
<accession>A0A0Q9VZ54</accession>
<dbReference type="Pfam" id="PF13871">
    <property type="entry name" value="Helicase_C_4"/>
    <property type="match status" value="1"/>
</dbReference>
<dbReference type="PANTHER" id="PTHR12706:SF30">
    <property type="entry name" value="PROTEIN STRAWBERRY NOTCH-RELATED"/>
    <property type="match status" value="1"/>
</dbReference>
<feature type="compositionally biased region" description="Polar residues" evidence="2">
    <location>
        <begin position="527"/>
        <end position="538"/>
    </location>
</feature>
<dbReference type="KEGG" id="dvi:6635455"/>
<feature type="compositionally biased region" description="Basic and acidic residues" evidence="2">
    <location>
        <begin position="1153"/>
        <end position="1171"/>
    </location>
</feature>
<feature type="region of interest" description="Disordered" evidence="2">
    <location>
        <begin position="315"/>
        <end position="336"/>
    </location>
</feature>
<feature type="compositionally biased region" description="Basic and acidic residues" evidence="2">
    <location>
        <begin position="1122"/>
        <end position="1146"/>
    </location>
</feature>
<comment type="similarity">
    <text evidence="1">Belongs to the SBNO family.</text>
</comment>
<dbReference type="SUPFAM" id="SSF52540">
    <property type="entry name" value="P-loop containing nucleoside triphosphate hydrolases"/>
    <property type="match status" value="1"/>
</dbReference>
<dbReference type="GO" id="GO:0005634">
    <property type="term" value="C:nucleus"/>
    <property type="evidence" value="ECO:0007669"/>
    <property type="project" value="TreeGrafter"/>
</dbReference>
<feature type="compositionally biased region" description="Basic and acidic residues" evidence="2">
    <location>
        <begin position="661"/>
        <end position="697"/>
    </location>
</feature>
<dbReference type="GO" id="GO:0006355">
    <property type="term" value="P:regulation of DNA-templated transcription"/>
    <property type="evidence" value="ECO:0007669"/>
    <property type="project" value="InterPro"/>
</dbReference>
<feature type="region of interest" description="Disordered" evidence="2">
    <location>
        <begin position="513"/>
        <end position="701"/>
    </location>
</feature>
<dbReference type="InterPro" id="IPR026741">
    <property type="entry name" value="SNO"/>
</dbReference>
<dbReference type="InterPro" id="IPR039187">
    <property type="entry name" value="SNO_AAA"/>
</dbReference>
<feature type="region of interest" description="Disordered" evidence="2">
    <location>
        <begin position="23"/>
        <end position="72"/>
    </location>
</feature>
<feature type="compositionally biased region" description="Basic and acidic residues" evidence="2">
    <location>
        <begin position="1080"/>
        <end position="1100"/>
    </location>
</feature>
<feature type="compositionally biased region" description="Polar residues" evidence="2">
    <location>
        <begin position="141"/>
        <end position="150"/>
    </location>
</feature>
<feature type="compositionally biased region" description="Basic and acidic residues" evidence="2">
    <location>
        <begin position="456"/>
        <end position="475"/>
    </location>
</feature>
<feature type="compositionally biased region" description="Basic and acidic residues" evidence="2">
    <location>
        <begin position="1575"/>
        <end position="1585"/>
    </location>
</feature>
<feature type="compositionally biased region" description="Polar residues" evidence="2">
    <location>
        <begin position="861"/>
        <end position="871"/>
    </location>
</feature>
<feature type="compositionally biased region" description="Polar residues" evidence="2">
    <location>
        <begin position="586"/>
        <end position="597"/>
    </location>
</feature>
<dbReference type="OrthoDB" id="10532969at2759"/>
<evidence type="ECO:0000256" key="1">
    <source>
        <dbReference type="ARBA" id="ARBA00006992"/>
    </source>
</evidence>
<feature type="compositionally biased region" description="Polar residues" evidence="2">
    <location>
        <begin position="1101"/>
        <end position="1113"/>
    </location>
</feature>
<dbReference type="eggNOG" id="KOG1513">
    <property type="taxonomic scope" value="Eukaryota"/>
</dbReference>
<feature type="compositionally biased region" description="Basic and acidic residues" evidence="2">
    <location>
        <begin position="1057"/>
        <end position="1070"/>
    </location>
</feature>
<feature type="compositionally biased region" description="Basic and acidic residues" evidence="2">
    <location>
        <begin position="1186"/>
        <end position="1196"/>
    </location>
</feature>
<feature type="compositionally biased region" description="Basic residues" evidence="2">
    <location>
        <begin position="923"/>
        <end position="939"/>
    </location>
</feature>
<feature type="compositionally biased region" description="Basic and acidic residues" evidence="2">
    <location>
        <begin position="940"/>
        <end position="972"/>
    </location>
</feature>
<feature type="compositionally biased region" description="Basic and acidic residues" evidence="2">
    <location>
        <begin position="876"/>
        <end position="898"/>
    </location>
</feature>
<dbReference type="EMBL" id="CH940660">
    <property type="protein sequence ID" value="KRF78137.1"/>
    <property type="molecule type" value="Genomic_DNA"/>
</dbReference>
<dbReference type="Pfam" id="PF25373">
    <property type="entry name" value="SBNO"/>
    <property type="match status" value="1"/>
</dbReference>
<dbReference type="Pfam" id="PF13872">
    <property type="entry name" value="AAA_34"/>
    <property type="match status" value="1"/>
</dbReference>
<feature type="region of interest" description="Disordered" evidence="2">
    <location>
        <begin position="1423"/>
        <end position="1469"/>
    </location>
</feature>
<feature type="compositionally biased region" description="Basic and acidic residues" evidence="2">
    <location>
        <begin position="1018"/>
        <end position="1048"/>
    </location>
</feature>
<feature type="domain" description="Helicase ATP-binding" evidence="3">
    <location>
        <begin position="1979"/>
        <end position="2150"/>
    </location>
</feature>
<proteinExistence type="inferred from homology"/>
<evidence type="ECO:0000256" key="2">
    <source>
        <dbReference type="SAM" id="MobiDB-lite"/>
    </source>
</evidence>
<feature type="compositionally biased region" description="Basic and acidic residues" evidence="2">
    <location>
        <begin position="557"/>
        <end position="569"/>
    </location>
</feature>
<name>A0A0Q9VZ54_DROVI</name>
<sequence length="2998" mass="340626">MTKKNATGLNSCLISTAEAKANQHNNEHKLHRVPFDRQTLTKQNDRKNEPVAQRSLPKTNYPVIPAAQKDKYEKPEPFMEIIEQLEADENSLQFLAHKYNDQQHLEAQAAQQLLLKQQVKQGTHQEYQHVDKTAKPLASKNNEQQPFQQQDDAKTSKPPYKSLMQEPKKEYGGMQACMESKLNDLPDINDIGLSQMKKQVEFQLPERKAEKIEIDNDNLKFLINKYNVFNNPQQPVDRQTLLKPGANPLENESNDKTLDGNKRENDQPLTLETGIKISKPYTKIKQTLKQGNNRKNGDPVEKTIELIPIEQVQSKLGGQKVPRPDSVETEKNVRQTKVKQVPNIMQLDKENNEKSPQLPAKEERWFSEVRLETEAKQNPAKRTTENNLDRKKAKLSTAIKPEEINKRQIKRKLEQQGTIVKAPIESYSTPRKVDRKESVSKEQASVEVQPIIKRFEKKTDNSKEMQMLSKKEINDKTVPIDAGPKTESQAKPNEADKTECYKVSDVRLQMEIPMLAGSQKAEKSPIGTDSNQIQSQPPIGQASELDQLARRMQNIPEKSDLNRKLEDQKPMLQKTESFKGKRKRQQPNVEQQANKSIANIMDEKGEINTEKVSDEKNLTEAEKKETGKTVGQKQAQQTSAKHMPDIEEIVRKINMNQEDSELGRKLEDQKAKLKKIEPSKDSPQNKKEFDAKEERKQQLKKKMEKYMKGQCENNAEDFSSAKQQLEIGKISAKTNLLETEKWLGEKKAQQPNLKQAPNLEELARISAEQIEANVDKIVRDMEIDLEKTDTLTYIPPMKVKPDAKLERKHKMEERLENNTEKVSNEKQTLDIKKISTDMHHIPDEANKSAENRRTEMGPGQKQLQQLSTNDALNLGEIERKKEMSPENRELKRKLDDQKPNVQTTETLENPPLKKIKSDAEKQKKQKPSVKQPKIKKQKEKTKYKQERSENNTEKVSGEKKAPAAKKKTTEAVEIETEKNVNHASSLLEAIAKKIESNTENVDINIKLADQRPILQESETFRKEEQRQEKLQPNKEEQKHNLDNYRKGVCENNTEDISSTKKEPLTRKISTETRQQGAHLEVARKEDIIPDNKELKRKLEDQQPQFQRTKTLENPPQKKRKSDAKQKQKEQKPLVKHPEIKKQKNIEDNEEERCENNTEKNSADEEPPEVKKKGMQTNLNSDEASEDAEKRRTEKKMGLKQQRVQKVPNLEEIARKMEMDINNSESDRELGDHKPNSQKTDVLKVPKPKKRESNADKEEIRKKLELKEAQQPNVNQVQNLKVLPRRMEINQENVKLTPKVIQNTKVIVKKPLLDAQLKSESDLKPTETHKIAISVPSDPKLVAPNPTNHQENEAPPNIPFIKKLESNVGIGFFETTAAAQKRSSDGQFKMETNPKSDEVQRDAIDMPTIPRRILPVAQKPILGVKDLRPKRGPGHVPVSKPSSTAKEEIASKMPRSSISQSPESNKTEANKTLLASKEGIASNVTNTQKNVPINQKADFMPDINAKTESAPKKSHKPGKKAMKEIASNKMPGEAYSQAAGEKGIGSEPTAGVSAGIKKEIVSMKSHKPGNNAKKGSTAEKNTEGESSRASTKVRRKRKSERMILIKDKEGNLVKRISLRLLKRNLRRRKLKAMLLEAAREQFEINTPDIADIKLTSPKIIIKSKEIKANPNPKAERSLFTKAKDEKPMEKVDASRPPQAFSKENQKDVIPLAEKISVEPKEVGTLSEVSTAGRFYVKEANQVSKIPARRFSLPFESKKTQAYRNPQAAKEDGNTQKTIVVPKEAESRLGNANEESLARTLSSRRTSLALESKSLEANRVLQAFKDDLAKLAAERRKLSKSTNSEALDEWEPYKVKDMNAIFRARIVRKGLLHGRTLKLPTRREAAHMQPHLVDEDEMDLEEIGVPDSYEIYWPSNWHELEANTLAHPDEVVEMSTLLSLDLPKITYSPSLSLAEKPTDPHRLSDLQLEAMIYACQAHEQILPSGQRAGFLLGDGAGVGKGRTLAAIIYENFQQGRNRALWISVSEHLRFEVERELNYIGVSEQIKVEPIGKFKYNPIASDEMDNESFTKGIICATYTELTGETSNPTAKYETHVSQLAQWLGKNGIVVLDECHKANRMSLSNTERFIKMCSSVLKLQQLLPMARIVYASATGAAEPRNMVYMTRLGLWGMGSPYAEFLEFVNAVEKRGSGAMEIVAVDMKLRGMYVSRQLSLHNVKYRIEQVPLSREFRKFYNYSAELWAKINEQLIKAFRRIRIEPRIQDRINRQFWSAHQRYFKNLCMAAKLKHVVKMANDARLRERAVVIGVQSTSECRALHYLEYDRTELTGFVSTAKAIIQTFIEKYFPAPSVECFERLLRSGAFDPEKRTNPTGGQKRPRMTADWSSTTSDDTETSSSEEDEDDCNDAENKPRRSITSKAEKTMHQRILKHLCNNMKAEPEEEGFEYSFDGIDPQADQITESEVKRCISARDKFLLKIQQLSRRMPPNTVDKIIADLGGPSEVAELTKRRGRVVKTGDLFYKYELRGDTEANMDMLNYAERQAFMDDRKKVAIISEAASSGISLHSDQSVANQRQRVYISLELPWDAERAIQQFGCTKRTNQKNEPEYVIVISDVAAELHQANMVAMELKNLGAIDSNPPEGDPFGRDQSLFNLNNSIGSSALDSVLQQITGKKPLEAALVPDFYKGDFSLDCSEALAGVGMLHVGLNSIGQRSYVVNNGSNHIPTFLNRLLGCRLEVQTALFKFFLSKMYALMLQVKRTRHLNMGITDLDVHGAVVTVTKLITFRRTYVSGTASTELHTVEVERGLSFDAALTEFKKKQRQAHEGFYILQQKRNNNNCAILCLNTETVEESTEEPSDPSKINLVIIRPNTGAQVRTEPLSSLLGRYVKASPKAAQPFWDMQFSKCLHICSHIYWSCKCSYGKRCGLGLRVRSYHVLSGLLISVWERVASIIEKNGRQMQMVRVKTESSKRIVGILVPEFAYRRIVADLSCDATVETKDFTRV</sequence>
<dbReference type="PANTHER" id="PTHR12706">
    <property type="entry name" value="STRAWBERRY NOTCH-RELATED"/>
    <property type="match status" value="1"/>
</dbReference>
<feature type="region of interest" description="Disordered" evidence="2">
    <location>
        <begin position="1560"/>
        <end position="1598"/>
    </location>
</feature>
<feature type="compositionally biased region" description="Polar residues" evidence="2">
    <location>
        <begin position="1453"/>
        <end position="1463"/>
    </location>
</feature>
<evidence type="ECO:0000313" key="4">
    <source>
        <dbReference type="EMBL" id="KRF78137.1"/>
    </source>
</evidence>
<feature type="region of interest" description="Disordered" evidence="2">
    <location>
        <begin position="802"/>
        <end position="972"/>
    </location>
</feature>
<evidence type="ECO:0000313" key="5">
    <source>
        <dbReference type="Proteomes" id="UP000008792"/>
    </source>
</evidence>
<feature type="compositionally biased region" description="Basic and acidic residues" evidence="2">
    <location>
        <begin position="1211"/>
        <end position="1234"/>
    </location>
</feature>
<protein>
    <recommendedName>
        <fullName evidence="3">Helicase ATP-binding domain-containing protein</fullName>
    </recommendedName>
</protein>
<gene>
    <name evidence="4" type="primary">Dvir\GJ15200</name>
    <name evidence="4" type="ORF">Dvir_GJ15200</name>
</gene>
<dbReference type="InterPro" id="IPR026937">
    <property type="entry name" value="SBNO_Helicase_C_dom"/>
</dbReference>
<feature type="compositionally biased region" description="Basic and acidic residues" evidence="2">
    <location>
        <begin position="322"/>
        <end position="333"/>
    </location>
</feature>
<dbReference type="Gene3D" id="3.40.50.300">
    <property type="entry name" value="P-loop containing nucleotide triphosphate hydrolases"/>
    <property type="match status" value="1"/>
</dbReference>
<feature type="region of interest" description="Disordered" evidence="2">
    <location>
        <begin position="232"/>
        <end position="272"/>
    </location>
</feature>
<dbReference type="InterPro" id="IPR014001">
    <property type="entry name" value="Helicase_ATP-bd"/>
</dbReference>
<feature type="compositionally biased region" description="Basic and acidic residues" evidence="2">
    <location>
        <begin position="601"/>
        <end position="627"/>
    </location>
</feature>
<dbReference type="GO" id="GO:0031490">
    <property type="term" value="F:chromatin DNA binding"/>
    <property type="evidence" value="ECO:0007669"/>
    <property type="project" value="TreeGrafter"/>
</dbReference>
<feature type="compositionally biased region" description="Polar residues" evidence="2">
    <location>
        <begin position="629"/>
        <end position="640"/>
    </location>
</feature>
<feature type="compositionally biased region" description="Acidic residues" evidence="2">
    <location>
        <begin position="2386"/>
        <end position="2402"/>
    </location>
</feature>
<dbReference type="Proteomes" id="UP000008792">
    <property type="component" value="Unassembled WGS sequence"/>
</dbReference>
<dbReference type="GO" id="GO:0042393">
    <property type="term" value="F:histone binding"/>
    <property type="evidence" value="ECO:0007669"/>
    <property type="project" value="TreeGrafter"/>
</dbReference>
<feature type="compositionally biased region" description="Basic and acidic residues" evidence="2">
    <location>
        <begin position="253"/>
        <end position="266"/>
    </location>
</feature>
<dbReference type="InterPro" id="IPR057332">
    <property type="entry name" value="SBNO_a/b_dom"/>
</dbReference>
<feature type="region of interest" description="Disordered" evidence="2">
    <location>
        <begin position="141"/>
        <end position="164"/>
    </location>
</feature>
<dbReference type="InterPro" id="IPR027417">
    <property type="entry name" value="P-loop_NTPase"/>
</dbReference>
<feature type="compositionally biased region" description="Basic and acidic residues" evidence="2">
    <location>
        <begin position="642"/>
        <end position="651"/>
    </location>
</feature>
<dbReference type="PROSITE" id="PS51192">
    <property type="entry name" value="HELICASE_ATP_BIND_1"/>
    <property type="match status" value="1"/>
</dbReference>
<keyword evidence="5" id="KW-1185">Reference proteome</keyword>
<dbReference type="InParanoid" id="A0A0Q9VZ54"/>
<evidence type="ECO:0000259" key="3">
    <source>
        <dbReference type="PROSITE" id="PS51192"/>
    </source>
</evidence>
<feature type="region of interest" description="Disordered" evidence="2">
    <location>
        <begin position="1008"/>
        <end position="1257"/>
    </location>
</feature>
<feature type="region of interest" description="Disordered" evidence="2">
    <location>
        <begin position="456"/>
        <end position="498"/>
    </location>
</feature>
<feature type="region of interest" description="Disordered" evidence="2">
    <location>
        <begin position="2360"/>
        <end position="2416"/>
    </location>
</feature>